<feature type="transmembrane region" description="Helical" evidence="5">
    <location>
        <begin position="236"/>
        <end position="256"/>
    </location>
</feature>
<organism evidence="7 8">
    <name type="scientific">Mobilisporobacter senegalensis</name>
    <dbReference type="NCBI Taxonomy" id="1329262"/>
    <lineage>
        <taxon>Bacteria</taxon>
        <taxon>Bacillati</taxon>
        <taxon>Bacillota</taxon>
        <taxon>Clostridia</taxon>
        <taxon>Lachnospirales</taxon>
        <taxon>Lachnospiraceae</taxon>
        <taxon>Mobilisporobacter</taxon>
    </lineage>
</organism>
<keyword evidence="2 5" id="KW-0812">Transmembrane</keyword>
<name>A0A3N1XV45_9FIRM</name>
<dbReference type="AlphaFoldDB" id="A0A3N1XV45"/>
<keyword evidence="8" id="KW-1185">Reference proteome</keyword>
<dbReference type="RefSeq" id="WP_123608187.1">
    <property type="nucleotide sequence ID" value="NZ_RJVG01000002.1"/>
</dbReference>
<feature type="transmembrane region" description="Helical" evidence="5">
    <location>
        <begin position="192"/>
        <end position="215"/>
    </location>
</feature>
<dbReference type="Gene3D" id="3.40.1710.10">
    <property type="entry name" value="abc type-2 transporter like domain"/>
    <property type="match status" value="1"/>
</dbReference>
<accession>A0A3N1XV45</accession>
<dbReference type="InterPro" id="IPR013525">
    <property type="entry name" value="ABC2_TM"/>
</dbReference>
<protein>
    <submittedName>
        <fullName evidence="7">ABC-2 type transport system permease protein</fullName>
    </submittedName>
</protein>
<feature type="transmembrane region" description="Helical" evidence="5">
    <location>
        <begin position="268"/>
        <end position="288"/>
    </location>
</feature>
<evidence type="ECO:0000259" key="6">
    <source>
        <dbReference type="Pfam" id="PF12698"/>
    </source>
</evidence>
<evidence type="ECO:0000313" key="8">
    <source>
        <dbReference type="Proteomes" id="UP000273083"/>
    </source>
</evidence>
<dbReference type="Pfam" id="PF12698">
    <property type="entry name" value="ABC2_membrane_3"/>
    <property type="match status" value="1"/>
</dbReference>
<evidence type="ECO:0000256" key="1">
    <source>
        <dbReference type="ARBA" id="ARBA00004141"/>
    </source>
</evidence>
<evidence type="ECO:0000256" key="5">
    <source>
        <dbReference type="SAM" id="Phobius"/>
    </source>
</evidence>
<dbReference type="OrthoDB" id="9774039at2"/>
<reference evidence="7 8" key="1">
    <citation type="submission" date="2018-11" db="EMBL/GenBank/DDBJ databases">
        <title>Genomic Encyclopedia of Type Strains, Phase IV (KMG-IV): sequencing the most valuable type-strain genomes for metagenomic binning, comparative biology and taxonomic classification.</title>
        <authorList>
            <person name="Goeker M."/>
        </authorList>
    </citation>
    <scope>NUCLEOTIDE SEQUENCE [LARGE SCALE GENOMIC DNA]</scope>
    <source>
        <strain evidence="7 8">DSM 26537</strain>
    </source>
</reference>
<gene>
    <name evidence="7" type="ORF">EDD66_102134</name>
</gene>
<evidence type="ECO:0000256" key="3">
    <source>
        <dbReference type="ARBA" id="ARBA00022989"/>
    </source>
</evidence>
<keyword evidence="3 5" id="KW-1133">Transmembrane helix</keyword>
<dbReference type="PANTHER" id="PTHR43027:SF1">
    <property type="entry name" value="DOXORUBICIN RESISTANCE ABC TRANSPORTER PERMEASE PROTEIN DRRC-RELATED"/>
    <property type="match status" value="1"/>
</dbReference>
<comment type="subcellular location">
    <subcellularLocation>
        <location evidence="1">Membrane</location>
        <topology evidence="1">Multi-pass membrane protein</topology>
    </subcellularLocation>
</comment>
<dbReference type="GO" id="GO:0016020">
    <property type="term" value="C:membrane"/>
    <property type="evidence" value="ECO:0007669"/>
    <property type="project" value="UniProtKB-SubCell"/>
</dbReference>
<dbReference type="EMBL" id="RJVG01000002">
    <property type="protein sequence ID" value="ROR30483.1"/>
    <property type="molecule type" value="Genomic_DNA"/>
</dbReference>
<dbReference type="GO" id="GO:0140359">
    <property type="term" value="F:ABC-type transporter activity"/>
    <property type="evidence" value="ECO:0007669"/>
    <property type="project" value="InterPro"/>
</dbReference>
<proteinExistence type="predicted"/>
<dbReference type="PANTHER" id="PTHR43027">
    <property type="entry name" value="DOXORUBICIN RESISTANCE ABC TRANSPORTER PERMEASE PROTEIN DRRC-RELATED"/>
    <property type="match status" value="1"/>
</dbReference>
<evidence type="ECO:0000256" key="2">
    <source>
        <dbReference type="ARBA" id="ARBA00022692"/>
    </source>
</evidence>
<evidence type="ECO:0000256" key="4">
    <source>
        <dbReference type="ARBA" id="ARBA00023136"/>
    </source>
</evidence>
<dbReference type="Proteomes" id="UP000273083">
    <property type="component" value="Unassembled WGS sequence"/>
</dbReference>
<keyword evidence="4 5" id="KW-0472">Membrane</keyword>
<sequence length="389" mass="43913">MQVFRLYFKLLNRSLPTIVIYIIVFLVIVVGSSLNAKQNNEKMFKESKVDIAFINYDKNSAFIDGLKDYLGSRCNFKEIEDSKEAIQDALFFRNVSYIVTIPKDFTERFFDGEEVKVQKLSVPESTDSVFIDMAINNYFDKVKLYINHSQSLSEDEIVKSVMKDLSSEVEVEFYSKTAKEEDSSFLINYYNYIVYAMLSTLILGIGAIMISFTELDIRRRNIVTPLSITSFNLQQILGNITFTLGLDVILILFGFFLNGKVLVSQKSLLFILNAVIFSIVSLSIAYLVGILVKSREASNGVANVIGMGSCFISGVFVPKELLGENVLNIAKFTPAYWYTTTNEAVGKLTNHTLENYTGIFQNMLIQFGFAISFFAIALVISKKKSVEVI</sequence>
<evidence type="ECO:0000313" key="7">
    <source>
        <dbReference type="EMBL" id="ROR30483.1"/>
    </source>
</evidence>
<comment type="caution">
    <text evidence="7">The sequence shown here is derived from an EMBL/GenBank/DDBJ whole genome shotgun (WGS) entry which is preliminary data.</text>
</comment>
<feature type="transmembrane region" description="Helical" evidence="5">
    <location>
        <begin position="15"/>
        <end position="34"/>
    </location>
</feature>
<dbReference type="InterPro" id="IPR052902">
    <property type="entry name" value="ABC-2_transporter"/>
</dbReference>
<feature type="transmembrane region" description="Helical" evidence="5">
    <location>
        <begin position="359"/>
        <end position="380"/>
    </location>
</feature>
<feature type="domain" description="ABC-2 type transporter transmembrane" evidence="6">
    <location>
        <begin position="18"/>
        <end position="378"/>
    </location>
</feature>